<evidence type="ECO:0000313" key="3">
    <source>
        <dbReference type="Proteomes" id="UP000193067"/>
    </source>
</evidence>
<gene>
    <name evidence="2" type="ORF">PYCCODRAFT_122195</name>
</gene>
<accession>A0A1Y2IU84</accession>
<feature type="region of interest" description="Disordered" evidence="1">
    <location>
        <begin position="87"/>
        <end position="112"/>
    </location>
</feature>
<organism evidence="2 3">
    <name type="scientific">Trametes coccinea (strain BRFM310)</name>
    <name type="common">Pycnoporus coccineus</name>
    <dbReference type="NCBI Taxonomy" id="1353009"/>
    <lineage>
        <taxon>Eukaryota</taxon>
        <taxon>Fungi</taxon>
        <taxon>Dikarya</taxon>
        <taxon>Basidiomycota</taxon>
        <taxon>Agaricomycotina</taxon>
        <taxon>Agaricomycetes</taxon>
        <taxon>Polyporales</taxon>
        <taxon>Polyporaceae</taxon>
        <taxon>Trametes</taxon>
    </lineage>
</organism>
<keyword evidence="3" id="KW-1185">Reference proteome</keyword>
<evidence type="ECO:0000313" key="2">
    <source>
        <dbReference type="EMBL" id="OSD04658.1"/>
    </source>
</evidence>
<dbReference type="AlphaFoldDB" id="A0A1Y2IU84"/>
<reference evidence="2 3" key="1">
    <citation type="journal article" date="2015" name="Biotechnol. Biofuels">
        <title>Enhanced degradation of softwood versus hardwood by the white-rot fungus Pycnoporus coccineus.</title>
        <authorList>
            <person name="Couturier M."/>
            <person name="Navarro D."/>
            <person name="Chevret D."/>
            <person name="Henrissat B."/>
            <person name="Piumi F."/>
            <person name="Ruiz-Duenas F.J."/>
            <person name="Martinez A.T."/>
            <person name="Grigoriev I.V."/>
            <person name="Riley R."/>
            <person name="Lipzen A."/>
            <person name="Berrin J.G."/>
            <person name="Master E.R."/>
            <person name="Rosso M.N."/>
        </authorList>
    </citation>
    <scope>NUCLEOTIDE SEQUENCE [LARGE SCALE GENOMIC DNA]</scope>
    <source>
        <strain evidence="2 3">BRFM310</strain>
    </source>
</reference>
<evidence type="ECO:0000256" key="1">
    <source>
        <dbReference type="SAM" id="MobiDB-lite"/>
    </source>
</evidence>
<dbReference type="Proteomes" id="UP000193067">
    <property type="component" value="Unassembled WGS sequence"/>
</dbReference>
<name>A0A1Y2IU84_TRAC3</name>
<protein>
    <submittedName>
        <fullName evidence="2">Uncharacterized protein</fullName>
    </submittedName>
</protein>
<dbReference type="EMBL" id="KZ084096">
    <property type="protein sequence ID" value="OSD04658.1"/>
    <property type="molecule type" value="Genomic_DNA"/>
</dbReference>
<sequence>MFAAETLIPPTCDMATTSELLEQLQAGRSCAAPEVQPGYPVSCDEPRRRSEHRRRLWRTGAAGRYRSVLTRSRGRVEVESGWAEDLPLGLLPGSSGGERGDCSDGGDCGQAI</sequence>
<proteinExistence type="predicted"/>